<comment type="caution">
    <text evidence="1">The sequence shown here is derived from an EMBL/GenBank/DDBJ whole genome shotgun (WGS) entry which is preliminary data.</text>
</comment>
<keyword evidence="2" id="KW-1185">Reference proteome</keyword>
<organism evidence="1 2">
    <name type="scientific">Carex littledalei</name>
    <dbReference type="NCBI Taxonomy" id="544730"/>
    <lineage>
        <taxon>Eukaryota</taxon>
        <taxon>Viridiplantae</taxon>
        <taxon>Streptophyta</taxon>
        <taxon>Embryophyta</taxon>
        <taxon>Tracheophyta</taxon>
        <taxon>Spermatophyta</taxon>
        <taxon>Magnoliopsida</taxon>
        <taxon>Liliopsida</taxon>
        <taxon>Poales</taxon>
        <taxon>Cyperaceae</taxon>
        <taxon>Cyperoideae</taxon>
        <taxon>Cariceae</taxon>
        <taxon>Carex</taxon>
        <taxon>Carex subgen. Euthyceras</taxon>
    </lineage>
</organism>
<sequence>MIRDIEARPEIVLYWHDELNMCSMCEKKRWHRCEFNIETKKSFCLDSHMVLKASMIPHQLCCHAHG</sequence>
<dbReference type="EMBL" id="SWLB01000020">
    <property type="protein sequence ID" value="KAF3325271.1"/>
    <property type="molecule type" value="Genomic_DNA"/>
</dbReference>
<dbReference type="OrthoDB" id="680789at2759"/>
<protein>
    <submittedName>
        <fullName evidence="1">Uncharacterized protein</fullName>
    </submittedName>
</protein>
<proteinExistence type="predicted"/>
<accession>A0A833V4S4</accession>
<evidence type="ECO:0000313" key="2">
    <source>
        <dbReference type="Proteomes" id="UP000623129"/>
    </source>
</evidence>
<reference evidence="1" key="1">
    <citation type="submission" date="2020-01" db="EMBL/GenBank/DDBJ databases">
        <title>Genome sequence of Kobresia littledalei, the first chromosome-level genome in the family Cyperaceae.</title>
        <authorList>
            <person name="Qu G."/>
        </authorList>
    </citation>
    <scope>NUCLEOTIDE SEQUENCE</scope>
    <source>
        <strain evidence="1">C.B.Clarke</strain>
        <tissue evidence="1">Leaf</tissue>
    </source>
</reference>
<dbReference type="AlphaFoldDB" id="A0A833V4S4"/>
<evidence type="ECO:0000313" key="1">
    <source>
        <dbReference type="EMBL" id="KAF3325271.1"/>
    </source>
</evidence>
<gene>
    <name evidence="1" type="ORF">FCM35_KLT10342</name>
</gene>
<dbReference type="Proteomes" id="UP000623129">
    <property type="component" value="Unassembled WGS sequence"/>
</dbReference>
<name>A0A833V4S4_9POAL</name>